<sequence length="680" mass="76947">MMIVDDLLRTGRRGLRTRPGSLLLGPTGARLWAEMLHDAPGFTGAIDFIHKLNMPMLFGIAYDQPQAPLPSEVEWRPSHLTTRSRFGSLELEERRFVTWDDEAVSLQRWHNDGAAPTQIRLLTDDQWVTVGGEHATGERLIEPHQFTLRVQIGTSHPALWSGITLAPGETIEFVVAAAVGTSDEDTWPALTRKVERLVAQLSQSLLARQVADYQSWFDAVPHFTSSSPVLDRLYAYRWFLLRHNLAKPGRAPLDGTYFYEGRSHKMSKTAWKPEGWEFSKLIPLSTPMHLIEARWHHDAGLGTGVYPLLAEAQREDGQFDARTLSRVIHPYANFLGWGSYQYALAQGLSEVLREAIPMLKRQVLGEAEFLATGEDNLPIQQRHQLTGKEYQPSYWYFHDYPDDPLDQSTYTPLKRVDRAIYHHLNARGVAGLCRLAGDSEADRFDQLAEDIARDVLTKQWDGETGFFYDLHHQTDEKAMVRNVVGFYPYWAGLTGEEHLPGFLEALGPHHFDTPAPLPSVSPECPVFQSGGSWKGHFLKGRNGCMWDGPTWPYTNSVVIDGIGAVSRANGHQHDDLFAHFFWKYALLHFRNGDGETPYLVEHYDSMTGEPISDEPDYNHSYFVDLIIRQVVGIEIADNGDITVDPIDVGLEFFSLERLKVQNQMVEVSFSRQNGTSIRAV</sequence>
<keyword evidence="3" id="KW-1185">Reference proteome</keyword>
<dbReference type="Gene3D" id="1.50.10.10">
    <property type="match status" value="1"/>
</dbReference>
<feature type="domain" description="Mannosylglycerate hydrolase MGH1-like glycoside hydrolase" evidence="1">
    <location>
        <begin position="382"/>
        <end position="620"/>
    </location>
</feature>
<evidence type="ECO:0000313" key="2">
    <source>
        <dbReference type="EMBL" id="QQR38309.1"/>
    </source>
</evidence>
<dbReference type="InterPro" id="IPR008928">
    <property type="entry name" value="6-hairpin_glycosidase_sf"/>
</dbReference>
<dbReference type="Proteomes" id="UP000595857">
    <property type="component" value="Chromosome"/>
</dbReference>
<name>A0ABX7C4X6_9HYPH</name>
<protein>
    <recommendedName>
        <fullName evidence="1">Mannosylglycerate hydrolase MGH1-like glycoside hydrolase domain-containing protein</fullName>
    </recommendedName>
</protein>
<evidence type="ECO:0000259" key="1">
    <source>
        <dbReference type="Pfam" id="PF22422"/>
    </source>
</evidence>
<accession>A0ABX7C4X6</accession>
<dbReference type="Pfam" id="PF22422">
    <property type="entry name" value="MGH1-like_GH"/>
    <property type="match status" value="1"/>
</dbReference>
<reference evidence="2 3" key="1">
    <citation type="submission" date="2021-01" db="EMBL/GenBank/DDBJ databases">
        <title>Genome seq and assembly of Devosia sp. LEGU1.</title>
        <authorList>
            <person name="Chhetri G."/>
        </authorList>
    </citation>
    <scope>NUCLEOTIDE SEQUENCE [LARGE SCALE GENOMIC DNA]</scope>
    <source>
        <strain evidence="2 3">LEGU1</strain>
    </source>
</reference>
<dbReference type="InterPro" id="IPR012341">
    <property type="entry name" value="6hp_glycosidase-like_sf"/>
</dbReference>
<gene>
    <name evidence="2" type="ORF">JI748_11005</name>
</gene>
<dbReference type="EMBL" id="CP068046">
    <property type="protein sequence ID" value="QQR38309.1"/>
    <property type="molecule type" value="Genomic_DNA"/>
</dbReference>
<evidence type="ECO:0000313" key="3">
    <source>
        <dbReference type="Proteomes" id="UP000595857"/>
    </source>
</evidence>
<dbReference type="InterPro" id="IPR054491">
    <property type="entry name" value="MGH1-like_GH"/>
</dbReference>
<proteinExistence type="predicted"/>
<dbReference type="RefSeq" id="WP_201630485.1">
    <property type="nucleotide sequence ID" value="NZ_CP068046.1"/>
</dbReference>
<dbReference type="SUPFAM" id="SSF48208">
    <property type="entry name" value="Six-hairpin glycosidases"/>
    <property type="match status" value="1"/>
</dbReference>
<organism evidence="2 3">
    <name type="scientific">Devosia rhizoryzae</name>
    <dbReference type="NCBI Taxonomy" id="2774137"/>
    <lineage>
        <taxon>Bacteria</taxon>
        <taxon>Pseudomonadati</taxon>
        <taxon>Pseudomonadota</taxon>
        <taxon>Alphaproteobacteria</taxon>
        <taxon>Hyphomicrobiales</taxon>
        <taxon>Devosiaceae</taxon>
        <taxon>Devosia</taxon>
    </lineage>
</organism>